<accession>A0ABQ5DMR7</accession>
<evidence type="ECO:0000313" key="2">
    <source>
        <dbReference type="Proteomes" id="UP001151760"/>
    </source>
</evidence>
<evidence type="ECO:0000313" key="1">
    <source>
        <dbReference type="EMBL" id="GJT38079.1"/>
    </source>
</evidence>
<keyword evidence="2" id="KW-1185">Reference proteome</keyword>
<reference evidence="1" key="1">
    <citation type="journal article" date="2022" name="Int. J. Mol. Sci.">
        <title>Draft Genome of Tanacetum Coccineum: Genomic Comparison of Closely Related Tanacetum-Family Plants.</title>
        <authorList>
            <person name="Yamashiro T."/>
            <person name="Shiraishi A."/>
            <person name="Nakayama K."/>
            <person name="Satake H."/>
        </authorList>
    </citation>
    <scope>NUCLEOTIDE SEQUENCE</scope>
</reference>
<comment type="caution">
    <text evidence="1">The sequence shown here is derived from an EMBL/GenBank/DDBJ whole genome shotgun (WGS) entry which is preliminary data.</text>
</comment>
<proteinExistence type="predicted"/>
<dbReference type="Proteomes" id="UP001151760">
    <property type="component" value="Unassembled WGS sequence"/>
</dbReference>
<organism evidence="1 2">
    <name type="scientific">Tanacetum coccineum</name>
    <dbReference type="NCBI Taxonomy" id="301880"/>
    <lineage>
        <taxon>Eukaryota</taxon>
        <taxon>Viridiplantae</taxon>
        <taxon>Streptophyta</taxon>
        <taxon>Embryophyta</taxon>
        <taxon>Tracheophyta</taxon>
        <taxon>Spermatophyta</taxon>
        <taxon>Magnoliopsida</taxon>
        <taxon>eudicotyledons</taxon>
        <taxon>Gunneridae</taxon>
        <taxon>Pentapetalae</taxon>
        <taxon>asterids</taxon>
        <taxon>campanulids</taxon>
        <taxon>Asterales</taxon>
        <taxon>Asteraceae</taxon>
        <taxon>Asteroideae</taxon>
        <taxon>Anthemideae</taxon>
        <taxon>Anthemidinae</taxon>
        <taxon>Tanacetum</taxon>
    </lineage>
</organism>
<sequence length="169" mass="18582">MFVHPQLSELPFGILEVLTTIHSSSTTSIDNHYHLHHHATKVPPHVPTSITITIITTTTTDQPQCFIPLTSRPGRVCTAHLELAEDHRDRQRDKSCTLDAKLDVKGQRKSAKIGLSDTWVYMTQPLMAGVTVQVSSRRDILSPALGEIRALQARDQARTDAPEGTGSSA</sequence>
<protein>
    <submittedName>
        <fullName evidence="1">Uncharacterized protein</fullName>
    </submittedName>
</protein>
<dbReference type="EMBL" id="BQNB010015275">
    <property type="protein sequence ID" value="GJT38079.1"/>
    <property type="molecule type" value="Genomic_DNA"/>
</dbReference>
<name>A0ABQ5DMR7_9ASTR</name>
<reference evidence="1" key="2">
    <citation type="submission" date="2022-01" db="EMBL/GenBank/DDBJ databases">
        <authorList>
            <person name="Yamashiro T."/>
            <person name="Shiraishi A."/>
            <person name="Satake H."/>
            <person name="Nakayama K."/>
        </authorList>
    </citation>
    <scope>NUCLEOTIDE SEQUENCE</scope>
</reference>
<gene>
    <name evidence="1" type="ORF">Tco_0937944</name>
</gene>